<evidence type="ECO:0000256" key="1">
    <source>
        <dbReference type="ARBA" id="ARBA00023015"/>
    </source>
</evidence>
<dbReference type="PROSITE" id="PS01124">
    <property type="entry name" value="HTH_ARAC_FAMILY_2"/>
    <property type="match status" value="1"/>
</dbReference>
<dbReference type="Pfam" id="PF12833">
    <property type="entry name" value="HTH_18"/>
    <property type="match status" value="1"/>
</dbReference>
<dbReference type="SMART" id="SM00342">
    <property type="entry name" value="HTH_ARAC"/>
    <property type="match status" value="1"/>
</dbReference>
<keyword evidence="2" id="KW-0238">DNA-binding</keyword>
<dbReference type="PANTHER" id="PTHR46796">
    <property type="entry name" value="HTH-TYPE TRANSCRIPTIONAL ACTIVATOR RHAS-RELATED"/>
    <property type="match status" value="1"/>
</dbReference>
<dbReference type="InterPro" id="IPR050204">
    <property type="entry name" value="AraC_XylS_family_regulators"/>
</dbReference>
<protein>
    <submittedName>
        <fullName evidence="5">Helix-turn-helix domain-containing protein</fullName>
    </submittedName>
</protein>
<accession>A0AAU7KA61</accession>
<keyword evidence="3" id="KW-0804">Transcription</keyword>
<evidence type="ECO:0000259" key="4">
    <source>
        <dbReference type="PROSITE" id="PS01124"/>
    </source>
</evidence>
<evidence type="ECO:0000256" key="3">
    <source>
        <dbReference type="ARBA" id="ARBA00023163"/>
    </source>
</evidence>
<evidence type="ECO:0000313" key="5">
    <source>
        <dbReference type="EMBL" id="XBO49592.1"/>
    </source>
</evidence>
<dbReference type="InterPro" id="IPR046532">
    <property type="entry name" value="DUF6597"/>
</dbReference>
<gene>
    <name evidence="5" type="ORF">ABEG20_08270</name>
</gene>
<dbReference type="GO" id="GO:0043565">
    <property type="term" value="F:sequence-specific DNA binding"/>
    <property type="evidence" value="ECO:0007669"/>
    <property type="project" value="InterPro"/>
</dbReference>
<dbReference type="PANTHER" id="PTHR46796:SF13">
    <property type="entry name" value="HTH-TYPE TRANSCRIPTIONAL ACTIVATOR RHAS"/>
    <property type="match status" value="1"/>
</dbReference>
<dbReference type="RefSeq" id="WP_406826904.1">
    <property type="nucleotide sequence ID" value="NZ_CP157485.1"/>
</dbReference>
<dbReference type="InterPro" id="IPR018060">
    <property type="entry name" value="HTH_AraC"/>
</dbReference>
<dbReference type="GO" id="GO:0003700">
    <property type="term" value="F:DNA-binding transcription factor activity"/>
    <property type="evidence" value="ECO:0007669"/>
    <property type="project" value="InterPro"/>
</dbReference>
<reference evidence="5" key="1">
    <citation type="submission" date="2024-05" db="EMBL/GenBank/DDBJ databases">
        <authorList>
            <person name="Kim S."/>
            <person name="Heo J."/>
            <person name="Choi H."/>
            <person name="Choi Y."/>
            <person name="Kwon S.-W."/>
            <person name="Kim Y."/>
        </authorList>
    </citation>
    <scope>NUCLEOTIDE SEQUENCE</scope>
    <source>
        <strain evidence="5">KACC 23697</strain>
    </source>
</reference>
<organism evidence="5">
    <name type="scientific">Pedobacter sp. KACC 23697</name>
    <dbReference type="NCBI Taxonomy" id="3149230"/>
    <lineage>
        <taxon>Bacteria</taxon>
        <taxon>Pseudomonadati</taxon>
        <taxon>Bacteroidota</taxon>
        <taxon>Sphingobacteriia</taxon>
        <taxon>Sphingobacteriales</taxon>
        <taxon>Sphingobacteriaceae</taxon>
        <taxon>Pedobacter</taxon>
    </lineage>
</organism>
<dbReference type="EMBL" id="CP157485">
    <property type="protein sequence ID" value="XBO49592.1"/>
    <property type="molecule type" value="Genomic_DNA"/>
</dbReference>
<proteinExistence type="predicted"/>
<dbReference type="AlphaFoldDB" id="A0AAU7KA61"/>
<evidence type="ECO:0000256" key="2">
    <source>
        <dbReference type="ARBA" id="ARBA00023125"/>
    </source>
</evidence>
<name>A0AAU7KA61_9SPHI</name>
<dbReference type="Pfam" id="PF20240">
    <property type="entry name" value="DUF6597"/>
    <property type="match status" value="1"/>
</dbReference>
<dbReference type="Gene3D" id="1.10.10.60">
    <property type="entry name" value="Homeodomain-like"/>
    <property type="match status" value="1"/>
</dbReference>
<feature type="domain" description="HTH araC/xylS-type" evidence="4">
    <location>
        <begin position="152"/>
        <end position="254"/>
    </location>
</feature>
<keyword evidence="1" id="KW-0805">Transcription regulation</keyword>
<sequence>MINKIEPAASLKHLVKCFIILQNSVNQSVPETFKIIADGCPGLIFQQRTDAFTNCSGTTFPSLYLHGLTTSHAENIATGNYSNLIVHFYPHALKAVFGLHASELTNSFAALNDIVANNLTDRLMEADSIDQKIALLSAFLLKLSIKNADASQSKMSYIISKIKTAGPDFSLSNLYSELSLSGRSLERMVKTHIGVSPKFFFRISRFQNALDILRRKKSNSLCQLAYESNYFDQSHYIRDFRQFTGSAPREFILKAHEQIANYPNWKV</sequence>